<comment type="function">
    <text evidence="4">Non catalytic subunit of RNase H2, an endonuclease that specifically degrades the RNA of RNA:DNA hybrids. Participates in DNA replication, possibly by mediating the removal of lagging-strand Okazaki fragment RNA primers during DNA replication. Mediates the excision of single ribonucleotides from DNA:RNA duplexes.</text>
</comment>
<evidence type="ECO:0000256" key="6">
    <source>
        <dbReference type="SAM" id="Phobius"/>
    </source>
</evidence>
<evidence type="ECO:0000256" key="1">
    <source>
        <dbReference type="ARBA" id="ARBA00004123"/>
    </source>
</evidence>
<dbReference type="GeneID" id="28940939"/>
<comment type="subcellular location">
    <subcellularLocation>
        <location evidence="1">Nucleus</location>
    </subcellularLocation>
</comment>
<dbReference type="Gene3D" id="1.10.20.120">
    <property type="match status" value="1"/>
</dbReference>
<feature type="domain" description="Ribonuclease H2 subunit B wHTH" evidence="7">
    <location>
        <begin position="104"/>
        <end position="230"/>
    </location>
</feature>
<dbReference type="Pfam" id="PF09468">
    <property type="entry name" value="RNase_H2-Ydr279"/>
    <property type="match status" value="1"/>
</dbReference>
<evidence type="ECO:0000256" key="5">
    <source>
        <dbReference type="ARBA" id="ARBA00033464"/>
    </source>
</evidence>
<keyword evidence="6" id="KW-0812">Transmembrane</keyword>
<dbReference type="InterPro" id="IPR019024">
    <property type="entry name" value="RNase_H2_suB_wHTH"/>
</dbReference>
<keyword evidence="6" id="KW-0472">Membrane</keyword>
<proteinExistence type="predicted"/>
<dbReference type="STRING" id="1408657.A0A0W4ZL93"/>
<evidence type="ECO:0000256" key="4">
    <source>
        <dbReference type="ARBA" id="ARBA00024778"/>
    </source>
</evidence>
<evidence type="ECO:0000259" key="8">
    <source>
        <dbReference type="Pfam" id="PF17745"/>
    </source>
</evidence>
<dbReference type="GO" id="GO:0005654">
    <property type="term" value="C:nucleoplasm"/>
    <property type="evidence" value="ECO:0007669"/>
    <property type="project" value="TreeGrafter"/>
</dbReference>
<dbReference type="RefSeq" id="XP_018229256.1">
    <property type="nucleotide sequence ID" value="XM_018374684.1"/>
</dbReference>
<name>A0A0W4ZL93_PNEJ7</name>
<dbReference type="GO" id="GO:0032299">
    <property type="term" value="C:ribonuclease H2 complex"/>
    <property type="evidence" value="ECO:0007669"/>
    <property type="project" value="InterPro"/>
</dbReference>
<dbReference type="Proteomes" id="UP000053447">
    <property type="component" value="Unassembled WGS sequence"/>
</dbReference>
<evidence type="ECO:0000313" key="9">
    <source>
        <dbReference type="EMBL" id="KTW29147.1"/>
    </source>
</evidence>
<dbReference type="PANTHER" id="PTHR13383">
    <property type="entry name" value="RIBONUCLEASE H2 SUBUNIT B"/>
    <property type="match status" value="1"/>
</dbReference>
<keyword evidence="10" id="KW-1185">Reference proteome</keyword>
<dbReference type="InterPro" id="IPR040456">
    <property type="entry name" value="RNase_H2_suB"/>
</dbReference>
<dbReference type="AlphaFoldDB" id="A0A0W4ZL93"/>
<dbReference type="Gene3D" id="2.20.25.530">
    <property type="match status" value="1"/>
</dbReference>
<organism evidence="9 10">
    <name type="scientific">Pneumocystis jirovecii (strain RU7)</name>
    <name type="common">Human pneumocystis pneumonia agent</name>
    <dbReference type="NCBI Taxonomy" id="1408657"/>
    <lineage>
        <taxon>Eukaryota</taxon>
        <taxon>Fungi</taxon>
        <taxon>Dikarya</taxon>
        <taxon>Ascomycota</taxon>
        <taxon>Taphrinomycotina</taxon>
        <taxon>Pneumocystomycetes</taxon>
        <taxon>Pneumocystaceae</taxon>
        <taxon>Pneumocystis</taxon>
    </lineage>
</organism>
<comment type="caution">
    <text evidence="9">The sequence shown here is derived from an EMBL/GenBank/DDBJ whole genome shotgun (WGS) entry which is preliminary data.</text>
</comment>
<feature type="transmembrane region" description="Helical" evidence="6">
    <location>
        <begin position="73"/>
        <end position="98"/>
    </location>
</feature>
<reference evidence="10" key="1">
    <citation type="journal article" date="2016" name="Nat. Commun.">
        <title>Genome analysis of three Pneumocystis species reveals adaptation mechanisms to life exclusively in mammalian hosts.</title>
        <authorList>
            <person name="Ma L."/>
            <person name="Chen Z."/>
            <person name="Huang D.W."/>
            <person name="Kutty G."/>
            <person name="Ishihara M."/>
            <person name="Wang H."/>
            <person name="Abouelleil A."/>
            <person name="Bishop L."/>
            <person name="Davey E."/>
            <person name="Deng R."/>
            <person name="Deng X."/>
            <person name="Fan L."/>
            <person name="Fantoni G."/>
            <person name="Fitzgerald M."/>
            <person name="Gogineni E."/>
            <person name="Goldberg J.M."/>
            <person name="Handley G."/>
            <person name="Hu X."/>
            <person name="Huber C."/>
            <person name="Jiao X."/>
            <person name="Jones K."/>
            <person name="Levin J.Z."/>
            <person name="Liu Y."/>
            <person name="Macdonald P."/>
            <person name="Melnikov A."/>
            <person name="Raley C."/>
            <person name="Sassi M."/>
            <person name="Sherman B.T."/>
            <person name="Song X."/>
            <person name="Sykes S."/>
            <person name="Tran B."/>
            <person name="Walsh L."/>
            <person name="Xia Y."/>
            <person name="Yang J."/>
            <person name="Young S."/>
            <person name="Zeng Q."/>
            <person name="Zheng X."/>
            <person name="Stephens R."/>
            <person name="Nusbaum C."/>
            <person name="Birren B.W."/>
            <person name="Azadi P."/>
            <person name="Lempicki R.A."/>
            <person name="Cuomo C.A."/>
            <person name="Kovacs J.A."/>
        </authorList>
    </citation>
    <scope>NUCLEOTIDE SEQUENCE [LARGE SCALE GENOMIC DNA]</scope>
    <source>
        <strain evidence="10">RU7</strain>
    </source>
</reference>
<evidence type="ECO:0000259" key="7">
    <source>
        <dbReference type="Pfam" id="PF09468"/>
    </source>
</evidence>
<keyword evidence="3" id="KW-0539">Nucleus</keyword>
<dbReference type="GO" id="GO:0006401">
    <property type="term" value="P:RNA catabolic process"/>
    <property type="evidence" value="ECO:0007669"/>
    <property type="project" value="TreeGrafter"/>
</dbReference>
<dbReference type="OrthoDB" id="29098at2759"/>
<dbReference type="Pfam" id="PF17745">
    <property type="entry name" value="Ydr279_N"/>
    <property type="match status" value="1"/>
</dbReference>
<protein>
    <recommendedName>
        <fullName evidence="2">Ribonuclease H2 subunit B</fullName>
    </recommendedName>
    <alternativeName>
        <fullName evidence="5">Ribonuclease HI subunit B</fullName>
    </alternativeName>
</protein>
<dbReference type="InterPro" id="IPR041195">
    <property type="entry name" value="Rnh202_N"/>
</dbReference>
<sequence>MKKIIVKPKHSSGEESVFEQIITLPHPRTQIPVRYLIQKPQLLQIIKINDSYKKKSWFINNNIIKGRSLHLTYLIWIYLILDGSLYLATPFDLIFLTIPTSESLGKYLLMEDILEFFSEYHFPILISYLGPQIKKAIRSICQELKSTHPFFRFDEKLLLEVLISKAKKIASHLPKSIEFEAITKHFMENIEKKELENKSKEFKNIIQLARLKTAMQFINSYLPIKYENLLLQSEDFTPLSLYLHKLQTYRTTTIFIQNSNNFTTDYLKKRPNTIFEIENKKKKKLKGNNNEIRKKMNTEGINKIYSFFKTKTQNKN</sequence>
<dbReference type="VEuPathDB" id="FungiDB:T551_02421"/>
<evidence type="ECO:0000313" key="10">
    <source>
        <dbReference type="Proteomes" id="UP000053447"/>
    </source>
</evidence>
<accession>A0A0W4ZL93</accession>
<evidence type="ECO:0000256" key="2">
    <source>
        <dbReference type="ARBA" id="ARBA00019062"/>
    </source>
</evidence>
<dbReference type="PANTHER" id="PTHR13383:SF11">
    <property type="entry name" value="RIBONUCLEASE H2 SUBUNIT B"/>
    <property type="match status" value="1"/>
</dbReference>
<evidence type="ECO:0000256" key="3">
    <source>
        <dbReference type="ARBA" id="ARBA00023242"/>
    </source>
</evidence>
<keyword evidence="6" id="KW-1133">Transmembrane helix</keyword>
<gene>
    <name evidence="9" type="ORF">T551_02421</name>
</gene>
<dbReference type="EMBL" id="LFWA01000010">
    <property type="protein sequence ID" value="KTW29147.1"/>
    <property type="molecule type" value="Genomic_DNA"/>
</dbReference>
<feature type="domain" description="Rnh202 triple barrel" evidence="8">
    <location>
        <begin position="20"/>
        <end position="92"/>
    </location>
</feature>